<feature type="compositionally biased region" description="Polar residues" evidence="1">
    <location>
        <begin position="45"/>
        <end position="57"/>
    </location>
</feature>
<name>L5MHV9_MYODS</name>
<evidence type="ECO:0000313" key="3">
    <source>
        <dbReference type="Proteomes" id="UP000010556"/>
    </source>
</evidence>
<dbReference type="GO" id="GO:0017119">
    <property type="term" value="C:Golgi transport complex"/>
    <property type="evidence" value="ECO:0007669"/>
    <property type="project" value="InterPro"/>
</dbReference>
<organism evidence="2 3">
    <name type="scientific">Myotis davidii</name>
    <name type="common">David's myotis</name>
    <dbReference type="NCBI Taxonomy" id="225400"/>
    <lineage>
        <taxon>Eukaryota</taxon>
        <taxon>Metazoa</taxon>
        <taxon>Chordata</taxon>
        <taxon>Craniata</taxon>
        <taxon>Vertebrata</taxon>
        <taxon>Euteleostomi</taxon>
        <taxon>Mammalia</taxon>
        <taxon>Eutheria</taxon>
        <taxon>Laurasiatheria</taxon>
        <taxon>Chiroptera</taxon>
        <taxon>Yangochiroptera</taxon>
        <taxon>Vespertilionidae</taxon>
        <taxon>Myotis</taxon>
    </lineage>
</organism>
<dbReference type="Pfam" id="PF10191">
    <property type="entry name" value="COG7"/>
    <property type="match status" value="1"/>
</dbReference>
<gene>
    <name evidence="2" type="ORF">MDA_GLEAN10013725</name>
</gene>
<evidence type="ECO:0000313" key="2">
    <source>
        <dbReference type="EMBL" id="ELK37850.1"/>
    </source>
</evidence>
<proteinExistence type="predicted"/>
<dbReference type="Proteomes" id="UP000010556">
    <property type="component" value="Unassembled WGS sequence"/>
</dbReference>
<accession>L5MHV9</accession>
<feature type="compositionally biased region" description="Basic and acidic residues" evidence="1">
    <location>
        <begin position="58"/>
        <end position="70"/>
    </location>
</feature>
<sequence>MDYSRFLAEDFDVKEWINAAFRAGPKEAAAGKADGHAATLCSECNESSNSDICSSGRKQGEDSSAKDPKS</sequence>
<dbReference type="EMBL" id="KB099988">
    <property type="protein sequence ID" value="ELK37850.1"/>
    <property type="molecule type" value="Genomic_DNA"/>
</dbReference>
<reference evidence="3" key="1">
    <citation type="journal article" date="2013" name="Science">
        <title>Comparative analysis of bat genomes provides insight into the evolution of flight and immunity.</title>
        <authorList>
            <person name="Zhang G."/>
            <person name="Cowled C."/>
            <person name="Shi Z."/>
            <person name="Huang Z."/>
            <person name="Bishop-Lilly K.A."/>
            <person name="Fang X."/>
            <person name="Wynne J.W."/>
            <person name="Xiong Z."/>
            <person name="Baker M.L."/>
            <person name="Zhao W."/>
            <person name="Tachedjian M."/>
            <person name="Zhu Y."/>
            <person name="Zhou P."/>
            <person name="Jiang X."/>
            <person name="Ng J."/>
            <person name="Yang L."/>
            <person name="Wu L."/>
            <person name="Xiao J."/>
            <person name="Feng Y."/>
            <person name="Chen Y."/>
            <person name="Sun X."/>
            <person name="Zhang Y."/>
            <person name="Marsh G.A."/>
            <person name="Crameri G."/>
            <person name="Broder C.C."/>
            <person name="Frey K.G."/>
            <person name="Wang L.F."/>
            <person name="Wang J."/>
        </authorList>
    </citation>
    <scope>NUCLEOTIDE SEQUENCE [LARGE SCALE GENOMIC DNA]</scope>
</reference>
<feature type="region of interest" description="Disordered" evidence="1">
    <location>
        <begin position="45"/>
        <end position="70"/>
    </location>
</feature>
<dbReference type="InterPro" id="IPR019335">
    <property type="entry name" value="COG7"/>
</dbReference>
<protein>
    <submittedName>
        <fullName evidence="2">Conserved oligomeric Golgi complex subunit 7</fullName>
    </submittedName>
</protein>
<evidence type="ECO:0000256" key="1">
    <source>
        <dbReference type="SAM" id="MobiDB-lite"/>
    </source>
</evidence>
<dbReference type="AlphaFoldDB" id="L5MHV9"/>
<keyword evidence="3" id="KW-1185">Reference proteome</keyword>
<dbReference type="GO" id="GO:0006886">
    <property type="term" value="P:intracellular protein transport"/>
    <property type="evidence" value="ECO:0007669"/>
    <property type="project" value="InterPro"/>
</dbReference>